<feature type="repeat" description="TPR" evidence="3">
    <location>
        <begin position="61"/>
        <end position="94"/>
    </location>
</feature>
<dbReference type="PANTHER" id="PTHR44858:SF1">
    <property type="entry name" value="UDP-N-ACETYLGLUCOSAMINE--PEPTIDE N-ACETYLGLUCOSAMINYLTRANSFERASE SPINDLY-RELATED"/>
    <property type="match status" value="1"/>
</dbReference>
<dbReference type="Pfam" id="PF00515">
    <property type="entry name" value="TPR_1"/>
    <property type="match status" value="1"/>
</dbReference>
<evidence type="ECO:0000256" key="2">
    <source>
        <dbReference type="ARBA" id="ARBA00022803"/>
    </source>
</evidence>
<evidence type="ECO:0008006" key="6">
    <source>
        <dbReference type="Google" id="ProtNLM"/>
    </source>
</evidence>
<reference evidence="4" key="1">
    <citation type="submission" date="2021-01" db="EMBL/GenBank/DDBJ databases">
        <authorList>
            <consortium name="Genoscope - CEA"/>
            <person name="William W."/>
        </authorList>
    </citation>
    <scope>NUCLEOTIDE SEQUENCE</scope>
</reference>
<dbReference type="PROSITE" id="PS50005">
    <property type="entry name" value="TPR"/>
    <property type="match status" value="1"/>
</dbReference>
<dbReference type="PANTHER" id="PTHR44858">
    <property type="entry name" value="TETRATRICOPEPTIDE REPEAT PROTEIN 6"/>
    <property type="match status" value="1"/>
</dbReference>
<evidence type="ECO:0000313" key="5">
    <source>
        <dbReference type="Proteomes" id="UP000683925"/>
    </source>
</evidence>
<keyword evidence="2 3" id="KW-0802">TPR repeat</keyword>
<evidence type="ECO:0000313" key="4">
    <source>
        <dbReference type="EMBL" id="CAD8152717.1"/>
    </source>
</evidence>
<dbReference type="InterPro" id="IPR050498">
    <property type="entry name" value="Ycf3"/>
</dbReference>
<dbReference type="SMART" id="SM00028">
    <property type="entry name" value="TPR"/>
    <property type="match status" value="2"/>
</dbReference>
<evidence type="ECO:0000256" key="1">
    <source>
        <dbReference type="ARBA" id="ARBA00022737"/>
    </source>
</evidence>
<dbReference type="Proteomes" id="UP000683925">
    <property type="component" value="Unassembled WGS sequence"/>
</dbReference>
<name>A0A8S1TLW1_PAROT</name>
<evidence type="ECO:0000256" key="3">
    <source>
        <dbReference type="PROSITE-ProRule" id="PRU00339"/>
    </source>
</evidence>
<accession>A0A8S1TLW1</accession>
<keyword evidence="5" id="KW-1185">Reference proteome</keyword>
<dbReference type="OrthoDB" id="2017782at2759"/>
<dbReference type="EMBL" id="CAJJDP010000027">
    <property type="protein sequence ID" value="CAD8152717.1"/>
    <property type="molecule type" value="Genomic_DNA"/>
</dbReference>
<sequence length="106" mass="12619">MMRLLRNTCKQLKSIPIILWVITTEVNINNCQIELSDFKLQMFDWALEDYSKAISINPQFHIPYNSRGLVYEQLKQYKEALKDLEIALQINRTQKQIKCLFQIEDP</sequence>
<keyword evidence="1" id="KW-0677">Repeat</keyword>
<protein>
    <recommendedName>
        <fullName evidence="6">Tetratricopeptide repeat protein</fullName>
    </recommendedName>
</protein>
<proteinExistence type="predicted"/>
<comment type="caution">
    <text evidence="4">The sequence shown here is derived from an EMBL/GenBank/DDBJ whole genome shotgun (WGS) entry which is preliminary data.</text>
</comment>
<dbReference type="InterPro" id="IPR019734">
    <property type="entry name" value="TPR_rpt"/>
</dbReference>
<gene>
    <name evidence="4" type="ORF">POCTA_138.1.T0270003</name>
</gene>
<dbReference type="AlphaFoldDB" id="A0A8S1TLW1"/>
<organism evidence="4 5">
    <name type="scientific">Paramecium octaurelia</name>
    <dbReference type="NCBI Taxonomy" id="43137"/>
    <lineage>
        <taxon>Eukaryota</taxon>
        <taxon>Sar</taxon>
        <taxon>Alveolata</taxon>
        <taxon>Ciliophora</taxon>
        <taxon>Intramacronucleata</taxon>
        <taxon>Oligohymenophorea</taxon>
        <taxon>Peniculida</taxon>
        <taxon>Parameciidae</taxon>
        <taxon>Paramecium</taxon>
    </lineage>
</organism>